<organism evidence="2">
    <name type="scientific">Rhizophora mucronata</name>
    <name type="common">Asiatic mangrove</name>
    <dbReference type="NCBI Taxonomy" id="61149"/>
    <lineage>
        <taxon>Eukaryota</taxon>
        <taxon>Viridiplantae</taxon>
        <taxon>Streptophyta</taxon>
        <taxon>Embryophyta</taxon>
        <taxon>Tracheophyta</taxon>
        <taxon>Spermatophyta</taxon>
        <taxon>Magnoliopsida</taxon>
        <taxon>eudicotyledons</taxon>
        <taxon>Gunneridae</taxon>
        <taxon>Pentapetalae</taxon>
        <taxon>rosids</taxon>
        <taxon>fabids</taxon>
        <taxon>Malpighiales</taxon>
        <taxon>Rhizophoraceae</taxon>
        <taxon>Rhizophora</taxon>
    </lineage>
</organism>
<dbReference type="EMBL" id="GGEC01068595">
    <property type="protein sequence ID" value="MBX49079.1"/>
    <property type="molecule type" value="Transcribed_RNA"/>
</dbReference>
<reference evidence="2" key="1">
    <citation type="submission" date="2018-02" db="EMBL/GenBank/DDBJ databases">
        <title>Rhizophora mucronata_Transcriptome.</title>
        <authorList>
            <person name="Meera S.P."/>
            <person name="Sreeshan A."/>
            <person name="Augustine A."/>
        </authorList>
    </citation>
    <scope>NUCLEOTIDE SEQUENCE</scope>
    <source>
        <tissue evidence="2">Leaf</tissue>
    </source>
</reference>
<proteinExistence type="predicted"/>
<protein>
    <submittedName>
        <fullName evidence="2">Uncharacterized protein</fullName>
    </submittedName>
</protein>
<accession>A0A2P2P324</accession>
<feature type="transmembrane region" description="Helical" evidence="1">
    <location>
        <begin position="20"/>
        <end position="41"/>
    </location>
</feature>
<dbReference type="AlphaFoldDB" id="A0A2P2P324"/>
<name>A0A2P2P324_RHIMU</name>
<evidence type="ECO:0000256" key="1">
    <source>
        <dbReference type="SAM" id="Phobius"/>
    </source>
</evidence>
<keyword evidence="1" id="KW-1133">Transmembrane helix</keyword>
<keyword evidence="1" id="KW-0812">Transmembrane</keyword>
<keyword evidence="1" id="KW-0472">Membrane</keyword>
<evidence type="ECO:0000313" key="2">
    <source>
        <dbReference type="EMBL" id="MBX49079.1"/>
    </source>
</evidence>
<sequence length="58" mass="6526">MGNYWADNDNGISPTIVESLSLLLFVIFQQNSFNISILRCLGKASKQETIMICMQIKS</sequence>